<dbReference type="InterPro" id="IPR050232">
    <property type="entry name" value="FBL13/AtMIF1-like"/>
</dbReference>
<evidence type="ECO:0000259" key="1">
    <source>
        <dbReference type="Pfam" id="PF24758"/>
    </source>
</evidence>
<dbReference type="PANTHER" id="PTHR31900">
    <property type="entry name" value="F-BOX/RNI SUPERFAMILY PROTEIN-RELATED"/>
    <property type="match status" value="1"/>
</dbReference>
<dbReference type="AlphaFoldDB" id="A0AAV1E481"/>
<organism evidence="2 3">
    <name type="scientific">Oldenlandia corymbosa var. corymbosa</name>
    <dbReference type="NCBI Taxonomy" id="529605"/>
    <lineage>
        <taxon>Eukaryota</taxon>
        <taxon>Viridiplantae</taxon>
        <taxon>Streptophyta</taxon>
        <taxon>Embryophyta</taxon>
        <taxon>Tracheophyta</taxon>
        <taxon>Spermatophyta</taxon>
        <taxon>Magnoliopsida</taxon>
        <taxon>eudicotyledons</taxon>
        <taxon>Gunneridae</taxon>
        <taxon>Pentapetalae</taxon>
        <taxon>asterids</taxon>
        <taxon>lamiids</taxon>
        <taxon>Gentianales</taxon>
        <taxon>Rubiaceae</taxon>
        <taxon>Rubioideae</taxon>
        <taxon>Spermacoceae</taxon>
        <taxon>Hedyotis-Oldenlandia complex</taxon>
        <taxon>Oldenlandia</taxon>
    </lineage>
</organism>
<reference evidence="2" key="1">
    <citation type="submission" date="2023-03" db="EMBL/GenBank/DDBJ databases">
        <authorList>
            <person name="Julca I."/>
        </authorList>
    </citation>
    <scope>NUCLEOTIDE SEQUENCE</scope>
</reference>
<dbReference type="SUPFAM" id="SSF52047">
    <property type="entry name" value="RNI-like"/>
    <property type="match status" value="1"/>
</dbReference>
<dbReference type="EMBL" id="OX459124">
    <property type="protein sequence ID" value="CAI9113804.1"/>
    <property type="molecule type" value="Genomic_DNA"/>
</dbReference>
<dbReference type="InterPro" id="IPR055411">
    <property type="entry name" value="LRR_FXL15/At3g58940/PEG3-like"/>
</dbReference>
<protein>
    <submittedName>
        <fullName evidence="2">OLC1v1014484C1</fullName>
    </submittedName>
</protein>
<accession>A0AAV1E481</accession>
<proteinExistence type="predicted"/>
<dbReference type="PANTHER" id="PTHR31900:SF34">
    <property type="entry name" value="EMB|CAB62440.1-RELATED"/>
    <property type="match status" value="1"/>
</dbReference>
<name>A0AAV1E481_OLDCO</name>
<evidence type="ECO:0000313" key="2">
    <source>
        <dbReference type="EMBL" id="CAI9113804.1"/>
    </source>
</evidence>
<evidence type="ECO:0000313" key="3">
    <source>
        <dbReference type="Proteomes" id="UP001161247"/>
    </source>
</evidence>
<gene>
    <name evidence="2" type="ORF">OLC1_LOCUS20737</name>
</gene>
<dbReference type="Pfam" id="PF24758">
    <property type="entry name" value="LRR_At5g56370"/>
    <property type="match status" value="1"/>
</dbReference>
<dbReference type="InterPro" id="IPR032675">
    <property type="entry name" value="LRR_dom_sf"/>
</dbReference>
<dbReference type="Proteomes" id="UP001161247">
    <property type="component" value="Chromosome 7"/>
</dbReference>
<feature type="domain" description="F-box/LRR-repeat protein 15/At3g58940/PEG3-like LRR" evidence="1">
    <location>
        <begin position="126"/>
        <end position="267"/>
    </location>
</feature>
<dbReference type="Gene3D" id="3.80.10.10">
    <property type="entry name" value="Ribonuclease Inhibitor"/>
    <property type="match status" value="1"/>
</dbReference>
<keyword evidence="3" id="KW-1185">Reference proteome</keyword>
<sequence length="326" mass="37713">MDLADDEEIATDRISDLPDEIISQKLLLSKSLLSKSWRLQWTGVASFHIESQWWLDFVDFVAFVDRLMLFKRSTINEFRLKWEDTRPTPTIGIIWVPRWLALSPNLVVVDVGLFSQYENSYLARTMSIDLPDQLFTCKTLEILKLRGPFLVKVPSQEVEVCLPKLSVLELNSVHFKSRGGKSLRMLLRGCPVLKSFRFERKHRFPSIHWWISSASLKHLEIYLYNDEDDIMRIFAPHVNNHHCKLLIDTPALEKLILTDQLSAKISISGGSNLNEAELDIRCVDHLRDTDYRNSIVRLIQGLSHVKILRLSDKTKQILSSSTCQQL</sequence>